<dbReference type="GO" id="GO:0005886">
    <property type="term" value="C:plasma membrane"/>
    <property type="evidence" value="ECO:0007669"/>
    <property type="project" value="TreeGrafter"/>
</dbReference>
<dbReference type="AlphaFoldDB" id="A0A2U3LVG5"/>
<evidence type="ECO:0000313" key="2">
    <source>
        <dbReference type="EMBL" id="SPF55772.1"/>
    </source>
</evidence>
<dbReference type="Pfam" id="PF04286">
    <property type="entry name" value="DUF445"/>
    <property type="match status" value="1"/>
</dbReference>
<name>A0A2U3LVG5_9FIRM</name>
<protein>
    <recommendedName>
        <fullName evidence="4">DUF445 domain-containing protein</fullName>
    </recommendedName>
</protein>
<dbReference type="EMBL" id="OMOF01000845">
    <property type="protein sequence ID" value="SPF55772.1"/>
    <property type="molecule type" value="Genomic_DNA"/>
</dbReference>
<feature type="transmembrane region" description="Helical" evidence="1">
    <location>
        <begin position="49"/>
        <end position="73"/>
    </location>
</feature>
<evidence type="ECO:0000256" key="1">
    <source>
        <dbReference type="SAM" id="Phobius"/>
    </source>
</evidence>
<dbReference type="PANTHER" id="PTHR38442:SF1">
    <property type="entry name" value="INNER MEMBRANE PROTEIN"/>
    <property type="match status" value="1"/>
</dbReference>
<gene>
    <name evidence="2" type="ORF">SBF1_860014</name>
</gene>
<evidence type="ECO:0000313" key="3">
    <source>
        <dbReference type="Proteomes" id="UP000238916"/>
    </source>
</evidence>
<organism evidence="2 3">
    <name type="scientific">Candidatus Desulfosporosinus infrequens</name>
    <dbReference type="NCBI Taxonomy" id="2043169"/>
    <lineage>
        <taxon>Bacteria</taxon>
        <taxon>Bacillati</taxon>
        <taxon>Bacillota</taxon>
        <taxon>Clostridia</taxon>
        <taxon>Eubacteriales</taxon>
        <taxon>Desulfitobacteriaceae</taxon>
        <taxon>Desulfosporosinus</taxon>
    </lineage>
</organism>
<feature type="transmembrane region" description="Helical" evidence="1">
    <location>
        <begin position="394"/>
        <end position="414"/>
    </location>
</feature>
<sequence>MRDFRFILFDVGEKMTKRKNNTKTANLTLGGITLGFMLSYPFHAGFFGGLISSGCSAGMIGGLADWFAVTALFRRPLGIRPGKVIRTEIIPQNRERIFAALADMVQHELLSQDMLRRKLSTWDFSGVLLRILGKQEVKLAFELLLRNLAEDFDRQLEQGESTRIIQVLLQENLDRMNLSQTLAEIIEFSLNHGNVDQLLKAICWALNEYMEQPEVKVALMNMLEAALLRYGENNPTRKMVVKFLPAPSVLAHGLQEKVKTALQDGTVEQWLKDSLLRFGLEIKTNSLLQESINRFFLTIPSFIGTSLEKVPSVLLLFMKDLGNNWDEHLGRIASNRTFRLKVDERVKLTLEKQIGFHHEAIGRMVHEGLDPLTDDKLVELIEDKAGNDLQMIRINGSVVGSLVGMLIYLLGVVLK</sequence>
<keyword evidence="1" id="KW-0812">Transmembrane</keyword>
<dbReference type="PANTHER" id="PTHR38442">
    <property type="entry name" value="INNER MEMBRANE PROTEIN-RELATED"/>
    <property type="match status" value="1"/>
</dbReference>
<keyword evidence="1" id="KW-1133">Transmembrane helix</keyword>
<keyword evidence="1" id="KW-0472">Membrane</keyword>
<dbReference type="InterPro" id="IPR007383">
    <property type="entry name" value="DUF445"/>
</dbReference>
<proteinExistence type="predicted"/>
<reference evidence="3" key="1">
    <citation type="submission" date="2018-02" db="EMBL/GenBank/DDBJ databases">
        <authorList>
            <person name="Hausmann B."/>
        </authorList>
    </citation>
    <scope>NUCLEOTIDE SEQUENCE [LARGE SCALE GENOMIC DNA]</scope>
    <source>
        <strain evidence="3">Peat soil MAG SbF1</strain>
    </source>
</reference>
<evidence type="ECO:0008006" key="4">
    <source>
        <dbReference type="Google" id="ProtNLM"/>
    </source>
</evidence>
<dbReference type="Proteomes" id="UP000238916">
    <property type="component" value="Unassembled WGS sequence"/>
</dbReference>
<feature type="transmembrane region" description="Helical" evidence="1">
    <location>
        <begin position="24"/>
        <end position="43"/>
    </location>
</feature>
<accession>A0A2U3LVG5</accession>